<dbReference type="Pfam" id="PF00722">
    <property type="entry name" value="Glyco_hydro_16"/>
    <property type="match status" value="1"/>
</dbReference>
<keyword evidence="2" id="KW-0732">Signal</keyword>
<organism evidence="4 5">
    <name type="scientific">Hallella faecis</name>
    <dbReference type="NCBI Taxonomy" id="2841596"/>
    <lineage>
        <taxon>Bacteria</taxon>
        <taxon>Pseudomonadati</taxon>
        <taxon>Bacteroidota</taxon>
        <taxon>Bacteroidia</taxon>
        <taxon>Bacteroidales</taxon>
        <taxon>Prevotellaceae</taxon>
        <taxon>Hallella</taxon>
    </lineage>
</organism>
<comment type="similarity">
    <text evidence="1">Belongs to the glycosyl hydrolase 16 family.</text>
</comment>
<dbReference type="RefSeq" id="WP_215758832.1">
    <property type="nucleotide sequence ID" value="NZ_JAHKBE010000003.1"/>
</dbReference>
<evidence type="ECO:0000259" key="3">
    <source>
        <dbReference type="PROSITE" id="PS51762"/>
    </source>
</evidence>
<feature type="domain" description="GH16" evidence="3">
    <location>
        <begin position="668"/>
        <end position="929"/>
    </location>
</feature>
<evidence type="ECO:0000313" key="5">
    <source>
        <dbReference type="Proteomes" id="UP001487296"/>
    </source>
</evidence>
<feature type="signal peptide" evidence="2">
    <location>
        <begin position="1"/>
        <end position="20"/>
    </location>
</feature>
<dbReference type="InterPro" id="IPR000757">
    <property type="entry name" value="Beta-glucanase-like"/>
</dbReference>
<dbReference type="InterPro" id="IPR013320">
    <property type="entry name" value="ConA-like_dom_sf"/>
</dbReference>
<gene>
    <name evidence="4" type="ORF">AAAT34_02020</name>
</gene>
<dbReference type="SUPFAM" id="SSF49899">
    <property type="entry name" value="Concanavalin A-like lectins/glucanases"/>
    <property type="match status" value="1"/>
</dbReference>
<sequence length="997" mass="111476">MNLKQYICLASLFLPIGTTAQTSNNHIICDFESEDSYTQVGENQWFDAVFPISGNPGAELHKLLVVPDLQSPHNRTSDFLFYIDDIELSTSATPRFCTTYYDINYEKTQKLNRTDRHLNSITLKADGKTQTLKVGQQSTKMLYMPMLEQAFTAKPGQTITATFNYQGTWMSGYVFLDRDNDGQFNVVTDGDNITNDRDLMAYSFFKGKDSSGKTQPDGNRLNPPAFTLPSDLKPGVYRMRFKVDWDNVEPGGSLTQDNSILSNGGAIVDVRLVVHNDQVTIKRGTRGTSGGLNGDVLKADGSKLTEELIPFGEPYNVSVKPAPGFKFSHFLIRHGNISSEDSLLYETPQFFDATVPSYLVKNNLYTIPAKYIDGDVEITPYFKSTGSSQEGEGDYALNFNEELQRQGDNRLESFTMVATKGGTTEVAIDETGNTVYRKMLDTEVSVVPGDQVAATASYTGSPMHGYLYVDLDNDGQFTADISENGKPDVSSELLSYTYFNGKNSLGQNLSDADSAGVVLPAFTIPEDLPEGNYRARYKIDWDNTNPAGQWTEGGENQIDAKGGYVVDFLLNVHPERSKLDIRTLNGYIMGKGNKGVSETIAYGEQLALMTTPFNREYAAENMFIRHGHNLDGDQFVCGNRQWSEDTLEVRNAYTLTKEQANGDVRITLEFEPVGNPVNKLVFSDEFNAPDGTYPDADKWVNPTRYSAAWNRFIAQTEEGRRLTGYIKDGKLVMHCMPNPLETETDRNGQKLDMISGAVESHGKFDFHYGRVEARIKTNPYTGNFPAFWMMPSKQPLGWPNDGEIDIWEQINTENKSYHTIHSKWGNTLGHANDPVKSGSAATQADEYHVFALQWTNKMLTWFVDGKKVFSYAKSKKTDALNNGQWPFDNDFYIILNQSVGNGSWASAPDLGHTYTTLFDWVRVYQQVDPTGIGQTTTSAFDFYVGKNHVRLVAPEKQWVTICSAQGQVMYHKELQGNETVTLPHGVYVINKQKVVIP</sequence>
<keyword evidence="5" id="KW-1185">Reference proteome</keyword>
<dbReference type="PANTHER" id="PTHR10963">
    <property type="entry name" value="GLYCOSYL HYDROLASE-RELATED"/>
    <property type="match status" value="1"/>
</dbReference>
<protein>
    <submittedName>
        <fullName evidence="4">Glycoside hydrolase family 16 protein</fullName>
    </submittedName>
</protein>
<comment type="caution">
    <text evidence="4">The sequence shown here is derived from an EMBL/GenBank/DDBJ whole genome shotgun (WGS) entry which is preliminary data.</text>
</comment>
<dbReference type="PANTHER" id="PTHR10963:SF55">
    <property type="entry name" value="GLYCOSIDE HYDROLASE FAMILY 16 PROTEIN"/>
    <property type="match status" value="1"/>
</dbReference>
<accession>A0ABV1FN95</accession>
<dbReference type="CDD" id="cd08023">
    <property type="entry name" value="GH16_laminarinase_like"/>
    <property type="match status" value="1"/>
</dbReference>
<dbReference type="PROSITE" id="PS51762">
    <property type="entry name" value="GH16_2"/>
    <property type="match status" value="1"/>
</dbReference>
<keyword evidence="4" id="KW-0378">Hydrolase</keyword>
<dbReference type="EMBL" id="JBBNFP010000004">
    <property type="protein sequence ID" value="MEQ2485830.1"/>
    <property type="molecule type" value="Genomic_DNA"/>
</dbReference>
<reference evidence="4 5" key="1">
    <citation type="submission" date="2024-04" db="EMBL/GenBank/DDBJ databases">
        <title>Human intestinal bacterial collection.</title>
        <authorList>
            <person name="Pauvert C."/>
            <person name="Hitch T.C.A."/>
            <person name="Clavel T."/>
        </authorList>
    </citation>
    <scope>NUCLEOTIDE SEQUENCE [LARGE SCALE GENOMIC DNA]</scope>
    <source>
        <strain evidence="4 5">CLA-AA-H145</strain>
    </source>
</reference>
<evidence type="ECO:0000256" key="1">
    <source>
        <dbReference type="ARBA" id="ARBA00006865"/>
    </source>
</evidence>
<name>A0ABV1FN95_9BACT</name>
<dbReference type="Gene3D" id="2.60.120.200">
    <property type="match status" value="1"/>
</dbReference>
<evidence type="ECO:0000313" key="4">
    <source>
        <dbReference type="EMBL" id="MEQ2485830.1"/>
    </source>
</evidence>
<proteinExistence type="inferred from homology"/>
<dbReference type="InterPro" id="IPR050546">
    <property type="entry name" value="Glycosyl_Hydrlase_16"/>
</dbReference>
<feature type="chain" id="PRO_5046788971" evidence="2">
    <location>
        <begin position="21"/>
        <end position="997"/>
    </location>
</feature>
<dbReference type="Proteomes" id="UP001487296">
    <property type="component" value="Unassembled WGS sequence"/>
</dbReference>
<evidence type="ECO:0000256" key="2">
    <source>
        <dbReference type="SAM" id="SignalP"/>
    </source>
</evidence>
<dbReference type="GO" id="GO:0016787">
    <property type="term" value="F:hydrolase activity"/>
    <property type="evidence" value="ECO:0007669"/>
    <property type="project" value="UniProtKB-KW"/>
</dbReference>